<evidence type="ECO:0000256" key="1">
    <source>
        <dbReference type="ARBA" id="ARBA00009981"/>
    </source>
</evidence>
<proteinExistence type="inferred from homology"/>
<protein>
    <recommendedName>
        <fullName evidence="2">Antitoxin</fullName>
    </recommendedName>
</protein>
<evidence type="ECO:0000256" key="2">
    <source>
        <dbReference type="RuleBase" id="RU362080"/>
    </source>
</evidence>
<gene>
    <name evidence="3" type="ORF">ACFQPB_12120</name>
</gene>
<comment type="caution">
    <text evidence="3">The sequence shown here is derived from an EMBL/GenBank/DDBJ whole genome shotgun (WGS) entry which is preliminary data.</text>
</comment>
<dbReference type="SUPFAM" id="SSF143120">
    <property type="entry name" value="YefM-like"/>
    <property type="match status" value="1"/>
</dbReference>
<dbReference type="RefSeq" id="WP_382223550.1">
    <property type="nucleotide sequence ID" value="NZ_JBHTCA010000007.1"/>
</dbReference>
<accession>A0ABW2QJJ3</accession>
<keyword evidence="4" id="KW-1185">Reference proteome</keyword>
<dbReference type="Gene3D" id="3.40.1620.10">
    <property type="entry name" value="YefM-like domain"/>
    <property type="match status" value="1"/>
</dbReference>
<dbReference type="InterPro" id="IPR006442">
    <property type="entry name" value="Antitoxin_Phd/YefM"/>
</dbReference>
<reference evidence="4" key="1">
    <citation type="journal article" date="2019" name="Int. J. Syst. Evol. Microbiol.">
        <title>The Global Catalogue of Microorganisms (GCM) 10K type strain sequencing project: providing services to taxonomists for standard genome sequencing and annotation.</title>
        <authorList>
            <consortium name="The Broad Institute Genomics Platform"/>
            <consortium name="The Broad Institute Genome Sequencing Center for Infectious Disease"/>
            <person name="Wu L."/>
            <person name="Ma J."/>
        </authorList>
    </citation>
    <scope>NUCLEOTIDE SEQUENCE [LARGE SCALE GENOMIC DNA]</scope>
    <source>
        <strain evidence="4">CGMCC 1.12371</strain>
    </source>
</reference>
<name>A0ABW2QJJ3_9BURK</name>
<sequence length="154" mass="17428">MQHMTSSQAKQNFGELLDAAAQGPVAIERHRKVKAIVCSPEAFLARTNSDSRLAERRAARADQALVEKDRLIKHQALAIQLLLMPAADSQALVTRAQQEVTRWRRERLCSLDYIERWEALLQRSVNELAQAMGSETLEWGTALRQNSPWHVVMA</sequence>
<evidence type="ECO:0000313" key="4">
    <source>
        <dbReference type="Proteomes" id="UP001596501"/>
    </source>
</evidence>
<dbReference type="Proteomes" id="UP001596501">
    <property type="component" value="Unassembled WGS sequence"/>
</dbReference>
<organism evidence="3 4">
    <name type="scientific">Hydrogenophaga atypica</name>
    <dbReference type="NCBI Taxonomy" id="249409"/>
    <lineage>
        <taxon>Bacteria</taxon>
        <taxon>Pseudomonadati</taxon>
        <taxon>Pseudomonadota</taxon>
        <taxon>Betaproteobacteria</taxon>
        <taxon>Burkholderiales</taxon>
        <taxon>Comamonadaceae</taxon>
        <taxon>Hydrogenophaga</taxon>
    </lineage>
</organism>
<dbReference type="InterPro" id="IPR036165">
    <property type="entry name" value="YefM-like_sf"/>
</dbReference>
<dbReference type="EMBL" id="JBHTCA010000007">
    <property type="protein sequence ID" value="MFC7409608.1"/>
    <property type="molecule type" value="Genomic_DNA"/>
</dbReference>
<dbReference type="Pfam" id="PF02604">
    <property type="entry name" value="PhdYeFM_antitox"/>
    <property type="match status" value="1"/>
</dbReference>
<evidence type="ECO:0000313" key="3">
    <source>
        <dbReference type="EMBL" id="MFC7409608.1"/>
    </source>
</evidence>
<comment type="function">
    <text evidence="2">Antitoxin component of a type II toxin-antitoxin (TA) system.</text>
</comment>
<comment type="similarity">
    <text evidence="1 2">Belongs to the phD/YefM antitoxin family.</text>
</comment>